<evidence type="ECO:0000256" key="2">
    <source>
        <dbReference type="ARBA" id="ARBA00022679"/>
    </source>
</evidence>
<dbReference type="STRING" id="862517.HMPREF9225_1863"/>
<feature type="domain" description="tRNA nucleotidyltransferase/poly(A) polymerase RNA and SrmB- binding" evidence="11">
    <location>
        <begin position="169"/>
        <end position="228"/>
    </location>
</feature>
<evidence type="ECO:0000256" key="7">
    <source>
        <dbReference type="ARBA" id="ARBA00022842"/>
    </source>
</evidence>
<dbReference type="EC" id="2.7.7.72" evidence="13"/>
<evidence type="ECO:0000259" key="11">
    <source>
        <dbReference type="Pfam" id="PF12627"/>
    </source>
</evidence>
<dbReference type="SUPFAM" id="SSF81891">
    <property type="entry name" value="Poly A polymerase C-terminal region-like"/>
    <property type="match status" value="1"/>
</dbReference>
<evidence type="ECO:0000256" key="4">
    <source>
        <dbReference type="ARBA" id="ARBA00022695"/>
    </source>
</evidence>
<dbReference type="CDD" id="cd00077">
    <property type="entry name" value="HDc"/>
    <property type="match status" value="1"/>
</dbReference>
<comment type="similarity">
    <text evidence="9">Belongs to the tRNA nucleotidyltransferase/poly(A) polymerase family.</text>
</comment>
<dbReference type="eggNOG" id="COG0617">
    <property type="taxonomic scope" value="Bacteria"/>
</dbReference>
<dbReference type="InterPro" id="IPR002646">
    <property type="entry name" value="PolA_pol_head_dom"/>
</dbReference>
<dbReference type="InterPro" id="IPR032828">
    <property type="entry name" value="PolyA_RNA-bd"/>
</dbReference>
<dbReference type="Gene3D" id="1.10.3090.10">
    <property type="entry name" value="cca-adding enzyme, domain 2"/>
    <property type="match status" value="1"/>
</dbReference>
<dbReference type="SUPFAM" id="SSF81301">
    <property type="entry name" value="Nucleotidyltransferase"/>
    <property type="match status" value="1"/>
</dbReference>
<dbReference type="GO" id="GO:0000166">
    <property type="term" value="F:nucleotide binding"/>
    <property type="evidence" value="ECO:0007669"/>
    <property type="project" value="UniProtKB-KW"/>
</dbReference>
<dbReference type="GO" id="GO:0046872">
    <property type="term" value="F:metal ion binding"/>
    <property type="evidence" value="ECO:0007669"/>
    <property type="project" value="UniProtKB-KW"/>
</dbReference>
<keyword evidence="2 9" id="KW-0808">Transferase</keyword>
<name>E0NNX4_9FIRM</name>
<dbReference type="GO" id="GO:0004810">
    <property type="term" value="F:CCA tRNA nucleotidyltransferase activity"/>
    <property type="evidence" value="ECO:0007669"/>
    <property type="project" value="UniProtKB-EC"/>
</dbReference>
<dbReference type="Proteomes" id="UP000003280">
    <property type="component" value="Unassembled WGS sequence"/>
</dbReference>
<dbReference type="InterPro" id="IPR050264">
    <property type="entry name" value="Bact_CCA-adding_enz_type3_sf"/>
</dbReference>
<keyword evidence="5" id="KW-0479">Metal-binding</keyword>
<keyword evidence="7" id="KW-0460">Magnesium</keyword>
<keyword evidence="4 13" id="KW-0548">Nucleotidyltransferase</keyword>
<dbReference type="EMBL" id="AEEH01000053">
    <property type="protein sequence ID" value="EFM24442.1"/>
    <property type="molecule type" value="Genomic_DNA"/>
</dbReference>
<comment type="caution">
    <text evidence="13">The sequence shown here is derived from an EMBL/GenBank/DDBJ whole genome shotgun (WGS) entry which is preliminary data.</text>
</comment>
<reference evidence="13 14" key="1">
    <citation type="submission" date="2010-07" db="EMBL/GenBank/DDBJ databases">
        <authorList>
            <person name="Muzny D."/>
            <person name="Qin X."/>
            <person name="Deng J."/>
            <person name="Jiang H."/>
            <person name="Liu Y."/>
            <person name="Qu J."/>
            <person name="Song X.-Z."/>
            <person name="Zhang L."/>
            <person name="Thornton R."/>
            <person name="Coyle M."/>
            <person name="Francisco L."/>
            <person name="Jackson L."/>
            <person name="Javaid M."/>
            <person name="Korchina V."/>
            <person name="Kovar C."/>
            <person name="Mata R."/>
            <person name="Mathew T."/>
            <person name="Ngo R."/>
            <person name="Nguyen L."/>
            <person name="Nguyen N."/>
            <person name="Okwuonu G."/>
            <person name="Ongeri F."/>
            <person name="Pham C."/>
            <person name="Simmons D."/>
            <person name="Wilczek-Boney K."/>
            <person name="Hale W."/>
            <person name="Jakkamsetti A."/>
            <person name="Pham P."/>
            <person name="Ruth R."/>
            <person name="San Lucas F."/>
            <person name="Warren J."/>
            <person name="Zhang J."/>
            <person name="Zhao Z."/>
            <person name="Zhou C."/>
            <person name="Zhu D."/>
            <person name="Lee S."/>
            <person name="Bess C."/>
            <person name="Blankenburg K."/>
            <person name="Forbes L."/>
            <person name="Fu Q."/>
            <person name="Gubbala S."/>
            <person name="Hirani K."/>
            <person name="Jayaseelan J.C."/>
            <person name="Lara F."/>
            <person name="Munidasa M."/>
            <person name="Palculict T."/>
            <person name="Patil S."/>
            <person name="Pu L.-L."/>
            <person name="Saada N."/>
            <person name="Tang L."/>
            <person name="Weissenberger G."/>
            <person name="Zhu Y."/>
            <person name="Hemphill L."/>
            <person name="Shang Y."/>
            <person name="Youmans B."/>
            <person name="Ayvaz T."/>
            <person name="Ross M."/>
            <person name="Santibanez J."/>
            <person name="Aqrawi P."/>
            <person name="Gross S."/>
            <person name="Joshi V."/>
            <person name="Fowler G."/>
            <person name="Nazareth L."/>
            <person name="Reid J."/>
            <person name="Worley K."/>
            <person name="Petrosino J."/>
            <person name="Highlander S."/>
            <person name="Gibbs R."/>
        </authorList>
    </citation>
    <scope>NUCLEOTIDE SEQUENCE [LARGE SCALE GENOMIC DNA]</scope>
    <source>
        <strain evidence="13 14">ATCC BAA-1640</strain>
    </source>
</reference>
<feature type="domain" description="Poly A polymerase head" evidence="10">
    <location>
        <begin position="23"/>
        <end position="142"/>
    </location>
</feature>
<dbReference type="Gene3D" id="1.10.246.80">
    <property type="match status" value="1"/>
</dbReference>
<dbReference type="Pfam" id="PF01743">
    <property type="entry name" value="PolyA_pol"/>
    <property type="match status" value="1"/>
</dbReference>
<keyword evidence="3" id="KW-0819">tRNA processing</keyword>
<evidence type="ECO:0000313" key="14">
    <source>
        <dbReference type="Proteomes" id="UP000003280"/>
    </source>
</evidence>
<dbReference type="Gene3D" id="3.30.460.10">
    <property type="entry name" value="Beta Polymerase, domain 2"/>
    <property type="match status" value="1"/>
</dbReference>
<evidence type="ECO:0000259" key="10">
    <source>
        <dbReference type="Pfam" id="PF01743"/>
    </source>
</evidence>
<evidence type="ECO:0000256" key="9">
    <source>
        <dbReference type="RuleBase" id="RU003953"/>
    </source>
</evidence>
<evidence type="ECO:0000313" key="13">
    <source>
        <dbReference type="EMBL" id="EFM24442.1"/>
    </source>
</evidence>
<gene>
    <name evidence="13" type="primary">cca</name>
    <name evidence="13" type="ORF">HMPREF9225_1863</name>
</gene>
<keyword evidence="14" id="KW-1185">Reference proteome</keyword>
<dbReference type="InterPro" id="IPR043519">
    <property type="entry name" value="NT_sf"/>
</dbReference>
<dbReference type="CDD" id="cd05398">
    <property type="entry name" value="NT_ClassII-CCAase"/>
    <property type="match status" value="1"/>
</dbReference>
<dbReference type="InterPro" id="IPR032810">
    <property type="entry name" value="CCA-adding_enz_C"/>
</dbReference>
<dbReference type="PANTHER" id="PTHR46173:SF1">
    <property type="entry name" value="CCA TRNA NUCLEOTIDYLTRANSFERASE 1, MITOCHONDRIAL"/>
    <property type="match status" value="1"/>
</dbReference>
<dbReference type="NCBIfam" id="TIGR00277">
    <property type="entry name" value="HDIG"/>
    <property type="match status" value="1"/>
</dbReference>
<evidence type="ECO:0000259" key="12">
    <source>
        <dbReference type="Pfam" id="PF13735"/>
    </source>
</evidence>
<dbReference type="GO" id="GO:0000049">
    <property type="term" value="F:tRNA binding"/>
    <property type="evidence" value="ECO:0007669"/>
    <property type="project" value="TreeGrafter"/>
</dbReference>
<keyword evidence="8 9" id="KW-0694">RNA-binding</keyword>
<dbReference type="Pfam" id="PF13735">
    <property type="entry name" value="tRNA_NucTran2_2"/>
    <property type="match status" value="1"/>
</dbReference>
<feature type="domain" description="CCA-adding enzyme C-terminal" evidence="12">
    <location>
        <begin position="296"/>
        <end position="434"/>
    </location>
</feature>
<dbReference type="OrthoDB" id="9805698at2"/>
<comment type="cofactor">
    <cofactor evidence="1">
        <name>Mg(2+)</name>
        <dbReference type="ChEBI" id="CHEBI:18420"/>
    </cofactor>
</comment>
<dbReference type="InterPro" id="IPR003607">
    <property type="entry name" value="HD/PDEase_dom"/>
</dbReference>
<dbReference type="Pfam" id="PF12627">
    <property type="entry name" value="PolyA_pol_RNAbd"/>
    <property type="match status" value="1"/>
</dbReference>
<sequence>MENIISDELMNLFNILNSHYESYFVGGAVRDMILGYSIHDYDITTLATPDEIRKTLKMYTTIDIGGSLGTVLALTENYSVDITPFRLDGEYKNFRKPEEVIFSKDVKEDLKRRDFTINAILYNGEFIDYVGGLRDLKNKIIRPIGDANIRIKEDALRILRAVRFATKYDFEIEASLESAIISNVNLLKNISFERIRDEFVKILLDKNVKKGMNLLRKLHIFDIILPEILQTYDYDQNSKYHENNLYDHILNVVGYSPEVLEVRLAALLHDIGKPATFSMGDDGVAHYFGHEIESSKIAKEVLRRFKFSNEIIKKVVILIENHMTFQSVMTDRALRRQIRKVGNENILDLYDLMVADRLGTMKSRSADDIYTRRDRVEELLKEPTSKPKFLNISGSDLIEMGFTPGPEFKKILNDLTEMVLDDPEINTNEKLRQIVERNYNG</sequence>
<dbReference type="GO" id="GO:0008033">
    <property type="term" value="P:tRNA processing"/>
    <property type="evidence" value="ECO:0007669"/>
    <property type="project" value="UniProtKB-KW"/>
</dbReference>
<accession>E0NNX4</accession>
<evidence type="ECO:0000256" key="6">
    <source>
        <dbReference type="ARBA" id="ARBA00022741"/>
    </source>
</evidence>
<evidence type="ECO:0000256" key="1">
    <source>
        <dbReference type="ARBA" id="ARBA00001946"/>
    </source>
</evidence>
<dbReference type="PANTHER" id="PTHR46173">
    <property type="entry name" value="CCA TRNA NUCLEOTIDYLTRANSFERASE 1, MITOCHONDRIAL"/>
    <property type="match status" value="1"/>
</dbReference>
<evidence type="ECO:0000256" key="8">
    <source>
        <dbReference type="ARBA" id="ARBA00022884"/>
    </source>
</evidence>
<dbReference type="AlphaFoldDB" id="E0NNX4"/>
<dbReference type="InterPro" id="IPR006675">
    <property type="entry name" value="HDIG_dom"/>
</dbReference>
<organism evidence="13 14">
    <name type="scientific">Peptoniphilus duerdenii ATCC BAA-1640</name>
    <dbReference type="NCBI Taxonomy" id="862517"/>
    <lineage>
        <taxon>Bacteria</taxon>
        <taxon>Bacillati</taxon>
        <taxon>Bacillota</taxon>
        <taxon>Tissierellia</taxon>
        <taxon>Tissierellales</taxon>
        <taxon>Peptoniphilaceae</taxon>
        <taxon>Peptoniphilus</taxon>
    </lineage>
</organism>
<evidence type="ECO:0000256" key="3">
    <source>
        <dbReference type="ARBA" id="ARBA00022694"/>
    </source>
</evidence>
<dbReference type="HOGENOM" id="CLU_015961_3_1_9"/>
<evidence type="ECO:0000256" key="5">
    <source>
        <dbReference type="ARBA" id="ARBA00022723"/>
    </source>
</evidence>
<keyword evidence="6" id="KW-0547">Nucleotide-binding</keyword>
<proteinExistence type="inferred from homology"/>
<protein>
    <submittedName>
        <fullName evidence="13">HDIG domain protein</fullName>
        <ecNumber evidence="13">2.7.7.72</ecNumber>
    </submittedName>
</protein>